<accession>A0A2H1VJL4</accession>
<feature type="region of interest" description="Disordered" evidence="1">
    <location>
        <begin position="33"/>
        <end position="74"/>
    </location>
</feature>
<evidence type="ECO:0000256" key="1">
    <source>
        <dbReference type="SAM" id="MobiDB-lite"/>
    </source>
</evidence>
<sequence length="133" mass="14677">MKKNYKYVVGILGVRKRPPALGEARGSVRLILTKNHPGPTPAFRAGAPKIKHVSESHTSARMGRIDRSDTTASQKTDVKQRLRCVSLCVQVPIFPITDSPTTLKFLRPKRPATHSNASGVSGICPRRRLLTIR</sequence>
<reference evidence="2" key="1">
    <citation type="submission" date="2016-07" db="EMBL/GenBank/DDBJ databases">
        <authorList>
            <person name="Bretaudeau A."/>
        </authorList>
    </citation>
    <scope>NUCLEOTIDE SEQUENCE</scope>
    <source>
        <strain evidence="2">Rice</strain>
        <tissue evidence="2">Whole body</tissue>
    </source>
</reference>
<evidence type="ECO:0000313" key="2">
    <source>
        <dbReference type="EMBL" id="SOQ40981.1"/>
    </source>
</evidence>
<proteinExistence type="predicted"/>
<name>A0A2H1VJL4_SPOFR</name>
<protein>
    <submittedName>
        <fullName evidence="2">SFRICE_020796</fullName>
    </submittedName>
</protein>
<dbReference type="EMBL" id="ODYU01002906">
    <property type="protein sequence ID" value="SOQ40981.1"/>
    <property type="molecule type" value="Genomic_DNA"/>
</dbReference>
<gene>
    <name evidence="2" type="ORF">SFRICE_020796</name>
</gene>
<dbReference type="AlphaFoldDB" id="A0A2H1VJL4"/>
<organism evidence="2">
    <name type="scientific">Spodoptera frugiperda</name>
    <name type="common">Fall armyworm</name>
    <dbReference type="NCBI Taxonomy" id="7108"/>
    <lineage>
        <taxon>Eukaryota</taxon>
        <taxon>Metazoa</taxon>
        <taxon>Ecdysozoa</taxon>
        <taxon>Arthropoda</taxon>
        <taxon>Hexapoda</taxon>
        <taxon>Insecta</taxon>
        <taxon>Pterygota</taxon>
        <taxon>Neoptera</taxon>
        <taxon>Endopterygota</taxon>
        <taxon>Lepidoptera</taxon>
        <taxon>Glossata</taxon>
        <taxon>Ditrysia</taxon>
        <taxon>Noctuoidea</taxon>
        <taxon>Noctuidae</taxon>
        <taxon>Amphipyrinae</taxon>
        <taxon>Spodoptera</taxon>
    </lineage>
</organism>